<dbReference type="InterPro" id="IPR050639">
    <property type="entry name" value="SSR_resolvase"/>
</dbReference>
<accession>A0ABY4R1K9</accession>
<name>A0ABY4R1K9_9ACTN</name>
<reference evidence="7" key="1">
    <citation type="journal article" date="2018" name="Int. J. Syst. Evol. Microbiol.">
        <title>Jatrophihabitans telluris sp. nov., isolated from sediment soil of lava forest wetlands and the emended description of the genus Jatrophihabitans.</title>
        <authorList>
            <person name="Lee K.C."/>
            <person name="Suh M.K."/>
            <person name="Eom M.K."/>
            <person name="Kim K.K."/>
            <person name="Kim J.S."/>
            <person name="Kim D.S."/>
            <person name="Ko S.H."/>
            <person name="Shin Y.K."/>
            <person name="Lee J.S."/>
        </authorList>
    </citation>
    <scope>NUCLEOTIDE SEQUENCE</scope>
    <source>
        <strain evidence="7">N237</strain>
    </source>
</reference>
<dbReference type="InterPro" id="IPR006119">
    <property type="entry name" value="Resolv_N"/>
</dbReference>
<feature type="region of interest" description="Disordered" evidence="5">
    <location>
        <begin position="366"/>
        <end position="385"/>
    </location>
</feature>
<evidence type="ECO:0000313" key="8">
    <source>
        <dbReference type="Proteomes" id="UP001056336"/>
    </source>
</evidence>
<evidence type="ECO:0000313" key="7">
    <source>
        <dbReference type="EMBL" id="UQX89187.1"/>
    </source>
</evidence>
<feature type="region of interest" description="Disordered" evidence="5">
    <location>
        <begin position="208"/>
        <end position="228"/>
    </location>
</feature>
<feature type="compositionally biased region" description="Polar residues" evidence="5">
    <location>
        <begin position="211"/>
        <end position="221"/>
    </location>
</feature>
<dbReference type="RefSeq" id="WP_249773083.1">
    <property type="nucleotide sequence ID" value="NZ_CP097332.1"/>
</dbReference>
<dbReference type="InterPro" id="IPR006118">
    <property type="entry name" value="Recombinase_CS"/>
</dbReference>
<keyword evidence="8" id="KW-1185">Reference proteome</keyword>
<dbReference type="SMART" id="SM00857">
    <property type="entry name" value="Resolvase"/>
    <property type="match status" value="1"/>
</dbReference>
<protein>
    <submittedName>
        <fullName evidence="7">Recombinase family protein</fullName>
    </submittedName>
</protein>
<evidence type="ECO:0000256" key="3">
    <source>
        <dbReference type="ARBA" id="ARBA00023172"/>
    </source>
</evidence>
<dbReference type="PANTHER" id="PTHR30461:SF2">
    <property type="entry name" value="SERINE RECOMBINASE PINE-RELATED"/>
    <property type="match status" value="1"/>
</dbReference>
<reference evidence="7" key="2">
    <citation type="submission" date="2022-05" db="EMBL/GenBank/DDBJ databases">
        <authorList>
            <person name="Kim J.-S."/>
            <person name="Lee K."/>
            <person name="Suh M."/>
            <person name="Eom M."/>
            <person name="Kim J.-S."/>
            <person name="Kim D.-S."/>
            <person name="Ko S.-H."/>
            <person name="Shin Y."/>
            <person name="Lee J.-S."/>
        </authorList>
    </citation>
    <scope>NUCLEOTIDE SEQUENCE</scope>
    <source>
        <strain evidence="7">N237</strain>
    </source>
</reference>
<evidence type="ECO:0000256" key="1">
    <source>
        <dbReference type="ARBA" id="ARBA00022908"/>
    </source>
</evidence>
<dbReference type="CDD" id="cd00338">
    <property type="entry name" value="Ser_Recombinase"/>
    <property type="match status" value="1"/>
</dbReference>
<evidence type="ECO:0000256" key="4">
    <source>
        <dbReference type="PROSITE-ProRule" id="PRU10137"/>
    </source>
</evidence>
<organism evidence="7 8">
    <name type="scientific">Jatrophihabitans telluris</name>
    <dbReference type="NCBI Taxonomy" id="2038343"/>
    <lineage>
        <taxon>Bacteria</taxon>
        <taxon>Bacillati</taxon>
        <taxon>Actinomycetota</taxon>
        <taxon>Actinomycetes</taxon>
        <taxon>Jatrophihabitantales</taxon>
        <taxon>Jatrophihabitantaceae</taxon>
        <taxon>Jatrophihabitans</taxon>
    </lineage>
</organism>
<dbReference type="PANTHER" id="PTHR30461">
    <property type="entry name" value="DNA-INVERTASE FROM LAMBDOID PROPHAGE"/>
    <property type="match status" value="1"/>
</dbReference>
<feature type="domain" description="Resolvase/invertase-type recombinase catalytic" evidence="6">
    <location>
        <begin position="3"/>
        <end position="155"/>
    </location>
</feature>
<sequence>MANLVAYLRVSSAIQAEGYGLEIQRNAIERRCEIDGHLIGHILQDVAVSGSLESAQRPALTDALNLIRSGAVDGLIVARLDRLARGLTIQEGLLAVVWNNGGCVFTADDGEVLQDDPSDPMRTAMRQIVGVFAQLERAMIVKRMSDGRRRRIEVKGQWISGRGSFGEVARGVPDTREQRVIARAAELRRDGLTWRAIAQEFNADPELRPRTASSWTENSASRMLAPSRAARTRPVPDWASPVVQCMSTDQVAHRLRISRPSVSHLPPSFVVRVPGRWASYDAASVERIVAEYDLDTVYGADWIGQGRAEQLSGCSQRRLGVLVAEGLVEVRQAFNGYRRYRLADVTSLPTAARVRVRRLGQLNVSHSAQRRRLPTSSGLTDHDRL</sequence>
<evidence type="ECO:0000256" key="5">
    <source>
        <dbReference type="SAM" id="MobiDB-lite"/>
    </source>
</evidence>
<dbReference type="SUPFAM" id="SSF53041">
    <property type="entry name" value="Resolvase-like"/>
    <property type="match status" value="1"/>
</dbReference>
<dbReference type="Pfam" id="PF00239">
    <property type="entry name" value="Resolvase"/>
    <property type="match status" value="1"/>
</dbReference>
<evidence type="ECO:0000259" key="6">
    <source>
        <dbReference type="PROSITE" id="PS51736"/>
    </source>
</evidence>
<dbReference type="EMBL" id="CP097332">
    <property type="protein sequence ID" value="UQX89187.1"/>
    <property type="molecule type" value="Genomic_DNA"/>
</dbReference>
<evidence type="ECO:0000256" key="2">
    <source>
        <dbReference type="ARBA" id="ARBA00023125"/>
    </source>
</evidence>
<gene>
    <name evidence="7" type="ORF">M6D93_04080</name>
</gene>
<dbReference type="InterPro" id="IPR036162">
    <property type="entry name" value="Resolvase-like_N_sf"/>
</dbReference>
<dbReference type="Proteomes" id="UP001056336">
    <property type="component" value="Chromosome"/>
</dbReference>
<keyword evidence="3" id="KW-0233">DNA recombination</keyword>
<dbReference type="PROSITE" id="PS00397">
    <property type="entry name" value="RECOMBINASES_1"/>
    <property type="match status" value="1"/>
</dbReference>
<keyword evidence="2" id="KW-0238">DNA-binding</keyword>
<proteinExistence type="predicted"/>
<dbReference type="PROSITE" id="PS51736">
    <property type="entry name" value="RECOMBINASES_3"/>
    <property type="match status" value="1"/>
</dbReference>
<feature type="active site" description="O-(5'-phospho-DNA)-serine intermediate" evidence="4">
    <location>
        <position position="11"/>
    </location>
</feature>
<dbReference type="Gene3D" id="3.40.50.1390">
    <property type="entry name" value="Resolvase, N-terminal catalytic domain"/>
    <property type="match status" value="1"/>
</dbReference>
<keyword evidence="1" id="KW-0229">DNA integration</keyword>